<dbReference type="EMBL" id="LSSN01005773">
    <property type="protein sequence ID" value="OMJ08519.1"/>
    <property type="molecule type" value="Genomic_DNA"/>
</dbReference>
<dbReference type="Proteomes" id="UP000187283">
    <property type="component" value="Unassembled WGS sequence"/>
</dbReference>
<evidence type="ECO:0008006" key="6">
    <source>
        <dbReference type="Google" id="ProtNLM"/>
    </source>
</evidence>
<name>A0A1R1XJ69_9FUNG</name>
<evidence type="ECO:0000313" key="5">
    <source>
        <dbReference type="Proteomes" id="UP000187283"/>
    </source>
</evidence>
<evidence type="ECO:0000313" key="4">
    <source>
        <dbReference type="EMBL" id="OMJ14679.1"/>
    </source>
</evidence>
<reference evidence="4 5" key="1">
    <citation type="submission" date="2017-01" db="EMBL/GenBank/DDBJ databases">
        <authorList>
            <person name="Mah S.A."/>
            <person name="Swanson W.J."/>
            <person name="Moy G.W."/>
            <person name="Vacquier V.D."/>
        </authorList>
    </citation>
    <scope>NUCLEOTIDE SEQUENCE [LARGE SCALE GENOMIC DNA]</scope>
    <source>
        <strain evidence="4 5">GSMNP</strain>
    </source>
</reference>
<dbReference type="OrthoDB" id="5659490at2759"/>
<protein>
    <recommendedName>
        <fullName evidence="6">RxLR effector protein</fullName>
    </recommendedName>
</protein>
<evidence type="ECO:0000256" key="1">
    <source>
        <dbReference type="SAM" id="MobiDB-lite"/>
    </source>
</evidence>
<dbReference type="AlphaFoldDB" id="A0A1R1XJ69"/>
<gene>
    <name evidence="3" type="ORF">AYI70_g11501</name>
    <name evidence="4" type="ORF">AYI70_g7736</name>
</gene>
<dbReference type="EMBL" id="LSSN01002967">
    <property type="protein sequence ID" value="OMJ14679.1"/>
    <property type="molecule type" value="Genomic_DNA"/>
</dbReference>
<keyword evidence="5" id="KW-1185">Reference proteome</keyword>
<evidence type="ECO:0000313" key="3">
    <source>
        <dbReference type="EMBL" id="OMJ08519.1"/>
    </source>
</evidence>
<feature type="compositionally biased region" description="Polar residues" evidence="1">
    <location>
        <begin position="34"/>
        <end position="43"/>
    </location>
</feature>
<proteinExistence type="predicted"/>
<comment type="caution">
    <text evidence="4">The sequence shown here is derived from an EMBL/GenBank/DDBJ whole genome shotgun (WGS) entry which is preliminary data.</text>
</comment>
<organism evidence="4 5">
    <name type="scientific">Smittium culicis</name>
    <dbReference type="NCBI Taxonomy" id="133412"/>
    <lineage>
        <taxon>Eukaryota</taxon>
        <taxon>Fungi</taxon>
        <taxon>Fungi incertae sedis</taxon>
        <taxon>Zoopagomycota</taxon>
        <taxon>Kickxellomycotina</taxon>
        <taxon>Harpellomycetes</taxon>
        <taxon>Harpellales</taxon>
        <taxon>Legeriomycetaceae</taxon>
        <taxon>Smittium</taxon>
    </lineage>
</organism>
<feature type="signal peptide" evidence="2">
    <location>
        <begin position="1"/>
        <end position="16"/>
    </location>
</feature>
<keyword evidence="2" id="KW-0732">Signal</keyword>
<feature type="chain" id="PRO_5015069029" description="RxLR effector protein" evidence="2">
    <location>
        <begin position="17"/>
        <end position="91"/>
    </location>
</feature>
<feature type="compositionally biased region" description="Basic and acidic residues" evidence="1">
    <location>
        <begin position="44"/>
        <end position="59"/>
    </location>
</feature>
<accession>A0A1R1XJ69</accession>
<evidence type="ECO:0000256" key="2">
    <source>
        <dbReference type="SAM" id="SignalP"/>
    </source>
</evidence>
<sequence>MRLVHVFSALLAVCAGTSMLSSMVSQPLGAANRTLLSGNSNTSDTREFLERRSGDDNSPKRCGSTREVARYYSSALLFDHKLVQSDGKCGR</sequence>
<feature type="region of interest" description="Disordered" evidence="1">
    <location>
        <begin position="33"/>
        <end position="63"/>
    </location>
</feature>